<reference evidence="3" key="2">
    <citation type="journal article" date="2013" name="Nat. Commun.">
        <title>Genome of the Chinese tree shrew.</title>
        <authorList>
            <person name="Fan Y."/>
            <person name="Huang Z.Y."/>
            <person name="Cao C.C."/>
            <person name="Chen C.S."/>
            <person name="Chen Y.X."/>
            <person name="Fan D.D."/>
            <person name="He J."/>
            <person name="Hou H.L."/>
            <person name="Hu L."/>
            <person name="Hu X.T."/>
            <person name="Jiang X.T."/>
            <person name="Lai R."/>
            <person name="Lang Y.S."/>
            <person name="Liang B."/>
            <person name="Liao S.G."/>
            <person name="Mu D."/>
            <person name="Ma Y.Y."/>
            <person name="Niu Y.Y."/>
            <person name="Sun X.Q."/>
            <person name="Xia J.Q."/>
            <person name="Xiao J."/>
            <person name="Xiong Z.Q."/>
            <person name="Xu L."/>
            <person name="Yang L."/>
            <person name="Zhang Y."/>
            <person name="Zhao W."/>
            <person name="Zhao X.D."/>
            <person name="Zheng Y.T."/>
            <person name="Zhou J.M."/>
            <person name="Zhu Y.B."/>
            <person name="Zhang G.J."/>
            <person name="Wang J."/>
            <person name="Yao Y.G."/>
        </authorList>
    </citation>
    <scope>NUCLEOTIDE SEQUENCE [LARGE SCALE GENOMIC DNA]</scope>
</reference>
<reference evidence="3" key="1">
    <citation type="submission" date="2012-07" db="EMBL/GenBank/DDBJ databases">
        <title>Genome of the Chinese tree shrew, a rising model animal genetically related to primates.</title>
        <authorList>
            <person name="Zhang G."/>
            <person name="Fan Y."/>
            <person name="Yao Y."/>
            <person name="Huang Z."/>
        </authorList>
    </citation>
    <scope>NUCLEOTIDE SEQUENCE [LARGE SCALE GENOMIC DNA]</scope>
</reference>
<dbReference type="InParanoid" id="L9KYU3"/>
<evidence type="ECO:0000313" key="2">
    <source>
        <dbReference type="EMBL" id="ELW67654.1"/>
    </source>
</evidence>
<dbReference type="eggNOG" id="KOG1783">
    <property type="taxonomic scope" value="Eukaryota"/>
</dbReference>
<evidence type="ECO:0000313" key="3">
    <source>
        <dbReference type="Proteomes" id="UP000011518"/>
    </source>
</evidence>
<sequence>MNGQLKSKYGDAFIRGNNALYEDGDALDKTDQATKYKIISEGQSVGRVNAGRARKSYASLLEKKHPGKMTRLCVSSYSIPSPHATAQASPLSTNTDSRSFCGQKQQ</sequence>
<keyword evidence="3" id="KW-1185">Reference proteome</keyword>
<dbReference type="EMBL" id="KB320604">
    <property type="protein sequence ID" value="ELW67654.1"/>
    <property type="molecule type" value="Genomic_DNA"/>
</dbReference>
<organism evidence="2 3">
    <name type="scientific">Tupaia chinensis</name>
    <name type="common">Chinese tree shrew</name>
    <name type="synonym">Tupaia belangeri chinensis</name>
    <dbReference type="NCBI Taxonomy" id="246437"/>
    <lineage>
        <taxon>Eukaryota</taxon>
        <taxon>Metazoa</taxon>
        <taxon>Chordata</taxon>
        <taxon>Craniata</taxon>
        <taxon>Vertebrata</taxon>
        <taxon>Euteleostomi</taxon>
        <taxon>Mammalia</taxon>
        <taxon>Eutheria</taxon>
        <taxon>Euarchontoglires</taxon>
        <taxon>Scandentia</taxon>
        <taxon>Tupaiidae</taxon>
        <taxon>Tupaia</taxon>
    </lineage>
</organism>
<gene>
    <name evidence="2" type="ORF">TREES_T100018439</name>
</gene>
<evidence type="ECO:0000256" key="1">
    <source>
        <dbReference type="SAM" id="MobiDB-lite"/>
    </source>
</evidence>
<name>L9KYU3_TUPCH</name>
<accession>L9KYU3</accession>
<protein>
    <submittedName>
        <fullName evidence="2">Uncharacterized protein</fullName>
    </submittedName>
</protein>
<feature type="region of interest" description="Disordered" evidence="1">
    <location>
        <begin position="82"/>
        <end position="106"/>
    </location>
</feature>
<proteinExistence type="predicted"/>
<dbReference type="Proteomes" id="UP000011518">
    <property type="component" value="Unassembled WGS sequence"/>
</dbReference>
<dbReference type="AlphaFoldDB" id="L9KYU3"/>